<sequence>MNAYFRPELSDMRRGTSCADRQLTGTEYRFNPALSAPVIHSFILEAERICHGGGGARSSDCARWLWH</sequence>
<dbReference type="Proteomes" id="UP001519460">
    <property type="component" value="Unassembled WGS sequence"/>
</dbReference>
<comment type="caution">
    <text evidence="1">The sequence shown here is derived from an EMBL/GenBank/DDBJ whole genome shotgun (WGS) entry which is preliminary data.</text>
</comment>
<accession>A0ABD0JF30</accession>
<proteinExistence type="predicted"/>
<dbReference type="AlphaFoldDB" id="A0ABD0JF30"/>
<gene>
    <name evidence="1" type="ORF">BaRGS_00035316</name>
</gene>
<protein>
    <submittedName>
        <fullName evidence="1">Uncharacterized protein</fullName>
    </submittedName>
</protein>
<evidence type="ECO:0000313" key="1">
    <source>
        <dbReference type="EMBL" id="KAK7473440.1"/>
    </source>
</evidence>
<reference evidence="1 2" key="1">
    <citation type="journal article" date="2023" name="Sci. Data">
        <title>Genome assembly of the Korean intertidal mud-creeper Batillaria attramentaria.</title>
        <authorList>
            <person name="Patra A.K."/>
            <person name="Ho P.T."/>
            <person name="Jun S."/>
            <person name="Lee S.J."/>
            <person name="Kim Y."/>
            <person name="Won Y.J."/>
        </authorList>
    </citation>
    <scope>NUCLEOTIDE SEQUENCE [LARGE SCALE GENOMIC DNA]</scope>
    <source>
        <strain evidence="1">Wonlab-2016</strain>
    </source>
</reference>
<organism evidence="1 2">
    <name type="scientific">Batillaria attramentaria</name>
    <dbReference type="NCBI Taxonomy" id="370345"/>
    <lineage>
        <taxon>Eukaryota</taxon>
        <taxon>Metazoa</taxon>
        <taxon>Spiralia</taxon>
        <taxon>Lophotrochozoa</taxon>
        <taxon>Mollusca</taxon>
        <taxon>Gastropoda</taxon>
        <taxon>Caenogastropoda</taxon>
        <taxon>Sorbeoconcha</taxon>
        <taxon>Cerithioidea</taxon>
        <taxon>Batillariidae</taxon>
        <taxon>Batillaria</taxon>
    </lineage>
</organism>
<name>A0ABD0JF30_9CAEN</name>
<evidence type="ECO:0000313" key="2">
    <source>
        <dbReference type="Proteomes" id="UP001519460"/>
    </source>
</evidence>
<dbReference type="EMBL" id="JACVVK020000470">
    <property type="protein sequence ID" value="KAK7473440.1"/>
    <property type="molecule type" value="Genomic_DNA"/>
</dbReference>
<keyword evidence="2" id="KW-1185">Reference proteome</keyword>